<organism evidence="11 12">
    <name type="scientific">Roseisolibacter agri</name>
    <dbReference type="NCBI Taxonomy" id="2014610"/>
    <lineage>
        <taxon>Bacteria</taxon>
        <taxon>Pseudomonadati</taxon>
        <taxon>Gemmatimonadota</taxon>
        <taxon>Gemmatimonadia</taxon>
        <taxon>Gemmatimonadales</taxon>
        <taxon>Gemmatimonadaceae</taxon>
        <taxon>Roseisolibacter</taxon>
    </lineage>
</organism>
<evidence type="ECO:0000256" key="3">
    <source>
        <dbReference type="ARBA" id="ARBA00022723"/>
    </source>
</evidence>
<dbReference type="InterPro" id="IPR001959">
    <property type="entry name" value="Transposase"/>
</dbReference>
<keyword evidence="6" id="KW-0233">DNA recombination</keyword>
<dbReference type="Proteomes" id="UP001161325">
    <property type="component" value="Unassembled WGS sequence"/>
</dbReference>
<dbReference type="RefSeq" id="WP_284352630.1">
    <property type="nucleotide sequence ID" value="NZ_BRXS01000008.1"/>
</dbReference>
<keyword evidence="2" id="KW-0815">Transposition</keyword>
<dbReference type="InterPro" id="IPR010095">
    <property type="entry name" value="Cas12f1-like_TNB"/>
</dbReference>
<feature type="domain" description="Transposase putative helix-turn-helix" evidence="10">
    <location>
        <begin position="7"/>
        <end position="49"/>
    </location>
</feature>
<gene>
    <name evidence="11" type="ORF">rosag_47370</name>
</gene>
<proteinExistence type="inferred from homology"/>
<dbReference type="GO" id="GO:0032196">
    <property type="term" value="P:transposition"/>
    <property type="evidence" value="ECO:0007669"/>
    <property type="project" value="UniProtKB-KW"/>
</dbReference>
<evidence type="ECO:0000256" key="7">
    <source>
        <dbReference type="SAM" id="MobiDB-lite"/>
    </source>
</evidence>
<dbReference type="AlphaFoldDB" id="A0AA37Q8H9"/>
<dbReference type="InterPro" id="IPR021027">
    <property type="entry name" value="Transposase_put_HTH"/>
</dbReference>
<evidence type="ECO:0000256" key="2">
    <source>
        <dbReference type="ARBA" id="ARBA00022578"/>
    </source>
</evidence>
<keyword evidence="4" id="KW-0862">Zinc</keyword>
<evidence type="ECO:0000256" key="1">
    <source>
        <dbReference type="ARBA" id="ARBA00008761"/>
    </source>
</evidence>
<evidence type="ECO:0000313" key="11">
    <source>
        <dbReference type="EMBL" id="GLC28224.1"/>
    </source>
</evidence>
<dbReference type="GO" id="GO:0006310">
    <property type="term" value="P:DNA recombination"/>
    <property type="evidence" value="ECO:0007669"/>
    <property type="project" value="UniProtKB-KW"/>
</dbReference>
<dbReference type="EMBL" id="BRXS01000008">
    <property type="protein sequence ID" value="GLC28224.1"/>
    <property type="molecule type" value="Genomic_DNA"/>
</dbReference>
<evidence type="ECO:0000256" key="6">
    <source>
        <dbReference type="ARBA" id="ARBA00023172"/>
    </source>
</evidence>
<keyword evidence="5" id="KW-0238">DNA-binding</keyword>
<name>A0AA37Q8H9_9BACT</name>
<evidence type="ECO:0000259" key="8">
    <source>
        <dbReference type="Pfam" id="PF01385"/>
    </source>
</evidence>
<accession>A0AA37Q8H9</accession>
<dbReference type="Pfam" id="PF07282">
    <property type="entry name" value="Cas12f1-like_TNB"/>
    <property type="match status" value="1"/>
</dbReference>
<evidence type="ECO:0000259" key="10">
    <source>
        <dbReference type="Pfam" id="PF12323"/>
    </source>
</evidence>
<feature type="domain" description="Cas12f1-like TNB" evidence="9">
    <location>
        <begin position="298"/>
        <end position="373"/>
    </location>
</feature>
<protein>
    <submittedName>
        <fullName evidence="11">Transposase</fullName>
    </submittedName>
</protein>
<evidence type="ECO:0000313" key="12">
    <source>
        <dbReference type="Proteomes" id="UP001161325"/>
    </source>
</evidence>
<dbReference type="GO" id="GO:0046872">
    <property type="term" value="F:metal ion binding"/>
    <property type="evidence" value="ECO:0007669"/>
    <property type="project" value="UniProtKB-KW"/>
</dbReference>
<sequence length="420" mass="46416">MALLPCAFRFRLEPTAEQAAQLGRLAGARRWVWNWALERRTATYRADGKSVSWAALSAELTGLKQAPAMAWLAEVDSQALQQALADLKRAFANFFESRARFPRRKTRKRSRPAFRIPQRVRLDGGRLYVPGAGWVRVRRARAEDGTFAEIGPTKSARFTCDAGGRWHVALVGARHVEEGPFPLPPEAAAAGMDQGLTTFAVLSDGATVANPRFGRRADRKLRRLHRAVSRKVKGSRNRGKARRALAREYGRVRDRRQDFAAKLATQLITAYPVLGVESLNVSALARTKLSRSVLDAAWGDLHRRLHYKAAWWGGGPDGRTGRWVIPVGRWFPSTKRCSVCHRRNPDLTLADRTWSCGQCASVHDRDGNASENLRQEAWRLLANGLLGKGHEDQQGAAGGQPDARNASGPRVRPSTAGTAG</sequence>
<feature type="domain" description="Probable transposase IS891/IS1136/IS1341" evidence="8">
    <location>
        <begin position="182"/>
        <end position="286"/>
    </location>
</feature>
<evidence type="ECO:0000256" key="4">
    <source>
        <dbReference type="ARBA" id="ARBA00022833"/>
    </source>
</evidence>
<dbReference type="Pfam" id="PF12323">
    <property type="entry name" value="HTH_OrfB_IS605"/>
    <property type="match status" value="1"/>
</dbReference>
<reference evidence="11" key="1">
    <citation type="submission" date="2022-08" db="EMBL/GenBank/DDBJ databases">
        <title>Draft genome sequencing of Roseisolibacter agri AW1220.</title>
        <authorList>
            <person name="Tobiishi Y."/>
            <person name="Tonouchi A."/>
        </authorList>
    </citation>
    <scope>NUCLEOTIDE SEQUENCE</scope>
    <source>
        <strain evidence="11">AW1220</strain>
    </source>
</reference>
<feature type="region of interest" description="Disordered" evidence="7">
    <location>
        <begin position="388"/>
        <end position="420"/>
    </location>
</feature>
<evidence type="ECO:0000256" key="5">
    <source>
        <dbReference type="ARBA" id="ARBA00023125"/>
    </source>
</evidence>
<keyword evidence="12" id="KW-1185">Reference proteome</keyword>
<evidence type="ECO:0000259" key="9">
    <source>
        <dbReference type="Pfam" id="PF07282"/>
    </source>
</evidence>
<comment type="caution">
    <text evidence="11">The sequence shown here is derived from an EMBL/GenBank/DDBJ whole genome shotgun (WGS) entry which is preliminary data.</text>
</comment>
<dbReference type="Pfam" id="PF01385">
    <property type="entry name" value="OrfB_IS605"/>
    <property type="match status" value="1"/>
</dbReference>
<keyword evidence="3" id="KW-0479">Metal-binding</keyword>
<comment type="similarity">
    <text evidence="1">In the C-terminal section; belongs to the transposase 35 family.</text>
</comment>
<dbReference type="NCBIfam" id="NF040570">
    <property type="entry name" value="guided_TnpB"/>
    <property type="match status" value="1"/>
</dbReference>
<dbReference type="GO" id="GO:0003677">
    <property type="term" value="F:DNA binding"/>
    <property type="evidence" value="ECO:0007669"/>
    <property type="project" value="UniProtKB-KW"/>
</dbReference>